<dbReference type="Pfam" id="PF22752">
    <property type="entry name" value="DUF488-N3i"/>
    <property type="match status" value="1"/>
</dbReference>
<dbReference type="RefSeq" id="WP_279695745.1">
    <property type="nucleotide sequence ID" value="NZ_JAOEEO010000003.1"/>
</dbReference>
<dbReference type="InterPro" id="IPR052552">
    <property type="entry name" value="YeaO-like"/>
</dbReference>
<dbReference type="EMBL" id="JAOEEO010000003">
    <property type="protein sequence ID" value="MDH0564342.1"/>
    <property type="molecule type" value="Genomic_DNA"/>
</dbReference>
<name>A0AA42IAD1_9GAMM</name>
<accession>A0AA42IAD1</accession>
<proteinExistence type="predicted"/>
<sequence length="118" mass="13731">MLIAIKRIYDPVAATDGQRVLVDRLWPRGISKERADLDLWLKEIAPSTELRKAFCHQAEHWLSFQKGYYQELEGNPHVEQLRQMAKHKQLTLVYAAQDPELNHALVLKNYLLGKDIQP</sequence>
<dbReference type="Proteomes" id="UP001159329">
    <property type="component" value="Unassembled WGS sequence"/>
</dbReference>
<reference evidence="1" key="1">
    <citation type="submission" date="2022-09" db="EMBL/GenBank/DDBJ databases">
        <title>Intensive care unit water sources are persistently colonized with multi-drug resistant bacteria and are the site of extensive horizontal gene transfer of antibiotic resistance genes.</title>
        <authorList>
            <person name="Diorio-Toth L."/>
        </authorList>
    </citation>
    <scope>NUCLEOTIDE SEQUENCE</scope>
    <source>
        <strain evidence="1">GD04005</strain>
    </source>
</reference>
<dbReference type="AlphaFoldDB" id="A0AA42IAD1"/>
<organism evidence="1 2">
    <name type="scientific">Acinetobacter courvalinii</name>
    <dbReference type="NCBI Taxonomy" id="280147"/>
    <lineage>
        <taxon>Bacteria</taxon>
        <taxon>Pseudomonadati</taxon>
        <taxon>Pseudomonadota</taxon>
        <taxon>Gammaproteobacteria</taxon>
        <taxon>Moraxellales</taxon>
        <taxon>Moraxellaceae</taxon>
        <taxon>Acinetobacter</taxon>
    </lineage>
</organism>
<protein>
    <submittedName>
        <fullName evidence="1">DUF488 domain-containing protein</fullName>
    </submittedName>
</protein>
<gene>
    <name evidence="1" type="ORF">N7644_11670</name>
</gene>
<comment type="caution">
    <text evidence="1">The sequence shown here is derived from an EMBL/GenBank/DDBJ whole genome shotgun (WGS) entry which is preliminary data.</text>
</comment>
<dbReference type="PANTHER" id="PTHR36849">
    <property type="entry name" value="CYTOPLASMIC PROTEIN-RELATED"/>
    <property type="match status" value="1"/>
</dbReference>
<dbReference type="PANTHER" id="PTHR36849:SF1">
    <property type="entry name" value="CYTOPLASMIC PROTEIN"/>
    <property type="match status" value="1"/>
</dbReference>
<evidence type="ECO:0000313" key="2">
    <source>
        <dbReference type="Proteomes" id="UP001159329"/>
    </source>
</evidence>
<evidence type="ECO:0000313" key="1">
    <source>
        <dbReference type="EMBL" id="MDH0564342.1"/>
    </source>
</evidence>